<evidence type="ECO:0000313" key="3">
    <source>
        <dbReference type="Proteomes" id="UP001183388"/>
    </source>
</evidence>
<dbReference type="EMBL" id="JAVREN010000011">
    <property type="protein sequence ID" value="MDT0307378.1"/>
    <property type="molecule type" value="Genomic_DNA"/>
</dbReference>
<dbReference type="Gene3D" id="3.40.50.300">
    <property type="entry name" value="P-loop containing nucleotide triphosphate hydrolases"/>
    <property type="match status" value="1"/>
</dbReference>
<organism evidence="2 3">
    <name type="scientific">Streptomyces boetiae</name>
    <dbReference type="NCBI Taxonomy" id="3075541"/>
    <lineage>
        <taxon>Bacteria</taxon>
        <taxon>Bacillati</taxon>
        <taxon>Actinomycetota</taxon>
        <taxon>Actinomycetes</taxon>
        <taxon>Kitasatosporales</taxon>
        <taxon>Streptomycetaceae</taxon>
        <taxon>Streptomyces</taxon>
    </lineage>
</organism>
<keyword evidence="3" id="KW-1185">Reference proteome</keyword>
<feature type="region of interest" description="Disordered" evidence="1">
    <location>
        <begin position="1"/>
        <end position="47"/>
    </location>
</feature>
<dbReference type="InterPro" id="IPR011990">
    <property type="entry name" value="TPR-like_helical_dom_sf"/>
</dbReference>
<dbReference type="InterPro" id="IPR019734">
    <property type="entry name" value="TPR_rpt"/>
</dbReference>
<dbReference type="PRINTS" id="PR00364">
    <property type="entry name" value="DISEASERSIST"/>
</dbReference>
<dbReference type="InterPro" id="IPR027417">
    <property type="entry name" value="P-loop_NTPase"/>
</dbReference>
<evidence type="ECO:0000313" key="2">
    <source>
        <dbReference type="EMBL" id="MDT0307378.1"/>
    </source>
</evidence>
<dbReference type="PANTHER" id="PTHR47691">
    <property type="entry name" value="REGULATOR-RELATED"/>
    <property type="match status" value="1"/>
</dbReference>
<dbReference type="Gene3D" id="1.25.40.10">
    <property type="entry name" value="Tetratricopeptide repeat domain"/>
    <property type="match status" value="2"/>
</dbReference>
<feature type="region of interest" description="Disordered" evidence="1">
    <location>
        <begin position="836"/>
        <end position="864"/>
    </location>
</feature>
<dbReference type="SUPFAM" id="SSF52540">
    <property type="entry name" value="P-loop containing nucleoside triphosphate hydrolases"/>
    <property type="match status" value="1"/>
</dbReference>
<gene>
    <name evidence="2" type="ORF">RM780_10430</name>
</gene>
<feature type="compositionally biased region" description="Basic residues" evidence="1">
    <location>
        <begin position="18"/>
        <end position="27"/>
    </location>
</feature>
<dbReference type="RefSeq" id="WP_311630323.1">
    <property type="nucleotide sequence ID" value="NZ_JAVREN010000011.1"/>
</dbReference>
<dbReference type="PANTHER" id="PTHR47691:SF3">
    <property type="entry name" value="HTH-TYPE TRANSCRIPTIONAL REGULATOR RV0890C-RELATED"/>
    <property type="match status" value="1"/>
</dbReference>
<comment type="caution">
    <text evidence="2">The sequence shown here is derived from an EMBL/GenBank/DDBJ whole genome shotgun (WGS) entry which is preliminary data.</text>
</comment>
<evidence type="ECO:0000256" key="1">
    <source>
        <dbReference type="SAM" id="MobiDB-lite"/>
    </source>
</evidence>
<accession>A0ABU2L7V6</accession>
<proteinExistence type="predicted"/>
<sequence>MASKSAKGGGGKSAKNSKGGKNRRKGGGRPQHNDFRHGTFAGPTAVNGPQFNYNGLAAPATPTALRGLSAPPPEFTGREEQVGTLLGLFAPPGARPARETPGAGADPAPAAVVVTGLPGVGKTTLVAAAWERAREKKWFSGVQFVDLRGYGPSPVEPAQALGSLLRSLGVPDAHIPSGPDERAGLYRSRLEEFAAGGERLLIVLDNASDPEQVRPLLPGTPHHRLVVTSRRTLIGLGARLIPLRTMSPEGSVDLLRRTLRVADPEDRRVEEDPAGAEALARACGYLPLALQITGSLLTADPGQPLAERAAQLAVAESRLGDLTDGSRAVRAVFEESLALLTPQQAELFRLLSLNPGPQISTKAASLLADRGEQETRALLNSLAMAHLIDRSPTVRDRWHLHDLLGEFAAEQAREHAQRSREARRRHQQARSRLMDHYLRTVTSAGKWLNAGPDEQVAGLFGSREAAMSWLDDERSTLSAVAYAMPDDPRVAEFVGALSAYFEERRFFDELIGFATVARDIARETGNRVAEAQAWLMIGGSQHQLERGEEALEAGLAAVRLAREAGNREVEAAGQLVACGALQMLRRPAGAVEAATAARDLYEGTPNGHGRANAWVSLSAALRDARRFAESLEAAERAVAVSREVTYPDAEADALRSLASTLNGLGRHEEARQAAREARRLGRETGNLDTVGRCWGIEAEALRKLGRHREAGDAGLAMRETGRELSSRELEANGWLQMGLALEHMERYEEALEAARVSAGLWRDQGDAEGEAMTWHNAATALLGLGRSEEARAEAARAAAFFADLGDAFLTGQAHEGYAKALRATAAPPEEITAAWHRSAEAYEAANAPDQAETARREAKGPNRD</sequence>
<name>A0ABU2L7V6_9ACTN</name>
<protein>
    <submittedName>
        <fullName evidence="2">Regulator</fullName>
    </submittedName>
</protein>
<reference evidence="3" key="1">
    <citation type="submission" date="2023-07" db="EMBL/GenBank/DDBJ databases">
        <title>30 novel species of actinomycetes from the DSMZ collection.</title>
        <authorList>
            <person name="Nouioui I."/>
        </authorList>
    </citation>
    <scope>NUCLEOTIDE SEQUENCE [LARGE SCALE GENOMIC DNA]</scope>
    <source>
        <strain evidence="3">DSM 44917</strain>
    </source>
</reference>
<dbReference type="SUPFAM" id="SSF48452">
    <property type="entry name" value="TPR-like"/>
    <property type="match status" value="2"/>
</dbReference>
<dbReference type="SMART" id="SM00028">
    <property type="entry name" value="TPR"/>
    <property type="match status" value="5"/>
</dbReference>
<feature type="compositionally biased region" description="Basic and acidic residues" evidence="1">
    <location>
        <begin position="852"/>
        <end position="864"/>
    </location>
</feature>
<dbReference type="Proteomes" id="UP001183388">
    <property type="component" value="Unassembled WGS sequence"/>
</dbReference>